<dbReference type="SMART" id="SM01358">
    <property type="entry name" value="HBM"/>
    <property type="match status" value="1"/>
</dbReference>
<gene>
    <name evidence="9" type="ordered locus">Desal_2942</name>
</gene>
<dbReference type="PROSITE" id="PS51753">
    <property type="entry name" value="HBM"/>
    <property type="match status" value="1"/>
</dbReference>
<dbReference type="Gene3D" id="6.10.340.10">
    <property type="match status" value="1"/>
</dbReference>
<keyword evidence="1 3" id="KW-0807">Transducer</keyword>
<comment type="similarity">
    <text evidence="2">Belongs to the methyl-accepting chemotaxis (MCP) protein family.</text>
</comment>
<dbReference type="GO" id="GO:0007165">
    <property type="term" value="P:signal transduction"/>
    <property type="evidence" value="ECO:0007669"/>
    <property type="project" value="UniProtKB-KW"/>
</dbReference>
<proteinExistence type="inferred from homology"/>
<feature type="domain" description="HBM" evidence="8">
    <location>
        <begin position="45"/>
        <end position="285"/>
    </location>
</feature>
<keyword evidence="5" id="KW-0472">Membrane</keyword>
<dbReference type="AlphaFoldDB" id="C6C0P7"/>
<dbReference type="EMBL" id="CP001649">
    <property type="protein sequence ID" value="ACS80994.1"/>
    <property type="molecule type" value="Genomic_DNA"/>
</dbReference>
<keyword evidence="5" id="KW-0812">Transmembrane</keyword>
<dbReference type="eggNOG" id="COG0840">
    <property type="taxonomic scope" value="Bacteria"/>
</dbReference>
<dbReference type="InterPro" id="IPR032255">
    <property type="entry name" value="HBM"/>
</dbReference>
<dbReference type="CDD" id="cd11386">
    <property type="entry name" value="MCP_signal"/>
    <property type="match status" value="1"/>
</dbReference>
<dbReference type="PROSITE" id="PS50111">
    <property type="entry name" value="CHEMOTAXIS_TRANSDUC_2"/>
    <property type="match status" value="1"/>
</dbReference>
<dbReference type="OrthoDB" id="2489132at2"/>
<dbReference type="Pfam" id="PF00015">
    <property type="entry name" value="MCPsignal"/>
    <property type="match status" value="1"/>
</dbReference>
<dbReference type="InterPro" id="IPR004089">
    <property type="entry name" value="MCPsignal_dom"/>
</dbReference>
<sequence length="688" mass="75105">MLKRFTVGQKIFCSFIVVFALFGIVSMESMLALQKSSSGFTDYRFFAKDSNLIGRIQANILQGRTHVKDYIITGDKKSSRKYFETAKTVFPLLEQAEKELVSNDRIRIIKEIKALLTDYDASFAEVEKAQLSRDNQANSILVPEGDLMEQNFERIINNLGKSQSNSAALYHCAKGVRHLVLARLYTTKFIEKSLDAHQKRALEEMNLVNDELIKLSSILKGQNQILLNEIKEAKENYSKSLIELFSQTATRDRLINTELDVIGPKMATLIEQAKSSVISDQEKLGPSLQARNNRAIMNTWIFGIIAFVLGVGAVVIVGRNITLPLRKVVEAAYRIAEGDMSTGIKGTDRQDELGSLARAFNKMTESLNQMAEAMERVANSDLTVEAKPRSENDTIGKALATMVETLKGDNQQIHETVRTLSSSLSQISAASAELTASAAETASAVAETNATVEEVKQTAHLSNEKSRQVADVARKAVLTSQQGKKAAEDASSGMKDIRTQMDTIAQSIVKLSEQSQHIGDIIYVVNDLADQSNILAVNASIEASKAGEEGRGFTVVAREIRNLSDQSKQSVAQIQSILADIQKATSSAVMITEQGGKAVETGATLSSQTGEAILNLSTVINQSAQSSAQIAASSQEQLAGLDQVAVALGSIKQAGEQNLDSSRQLEEAVKDLDQQARSLKEMMDRFKL</sequence>
<evidence type="ECO:0000256" key="5">
    <source>
        <dbReference type="SAM" id="Phobius"/>
    </source>
</evidence>
<dbReference type="PROSITE" id="PS50885">
    <property type="entry name" value="HAMP"/>
    <property type="match status" value="1"/>
</dbReference>
<dbReference type="HOGENOM" id="CLU_000445_107_27_7"/>
<dbReference type="SUPFAM" id="SSF58104">
    <property type="entry name" value="Methyl-accepting chemotaxis protein (MCP) signaling domain"/>
    <property type="match status" value="1"/>
</dbReference>
<accession>C6C0P7</accession>
<evidence type="ECO:0000256" key="3">
    <source>
        <dbReference type="PROSITE-ProRule" id="PRU00284"/>
    </source>
</evidence>
<feature type="domain" description="HAMP" evidence="7">
    <location>
        <begin position="319"/>
        <end position="372"/>
    </location>
</feature>
<evidence type="ECO:0000259" key="7">
    <source>
        <dbReference type="PROSITE" id="PS50885"/>
    </source>
</evidence>
<dbReference type="eggNOG" id="COG0704">
    <property type="taxonomic scope" value="Bacteria"/>
</dbReference>
<evidence type="ECO:0000256" key="4">
    <source>
        <dbReference type="SAM" id="Coils"/>
    </source>
</evidence>
<protein>
    <submittedName>
        <fullName evidence="9">Methyl-accepting chemotaxis sensory transducer</fullName>
    </submittedName>
</protein>
<dbReference type="Pfam" id="PF00672">
    <property type="entry name" value="HAMP"/>
    <property type="match status" value="1"/>
</dbReference>
<evidence type="ECO:0000313" key="10">
    <source>
        <dbReference type="Proteomes" id="UP000002601"/>
    </source>
</evidence>
<name>C6C0P7_MARSD</name>
<dbReference type="SMART" id="SM00304">
    <property type="entry name" value="HAMP"/>
    <property type="match status" value="1"/>
</dbReference>
<keyword evidence="5" id="KW-1133">Transmembrane helix</keyword>
<dbReference type="STRING" id="526222.Desal_2942"/>
<reference evidence="9 10" key="1">
    <citation type="submission" date="2009-06" db="EMBL/GenBank/DDBJ databases">
        <title>Complete sequence of Desulfovibrio salexigens DSM 2638.</title>
        <authorList>
            <consortium name="US DOE Joint Genome Institute"/>
            <person name="Lucas S."/>
            <person name="Copeland A."/>
            <person name="Lapidus A."/>
            <person name="Glavina del Rio T."/>
            <person name="Tice H."/>
            <person name="Bruce D."/>
            <person name="Goodwin L."/>
            <person name="Pitluck S."/>
            <person name="Munk A.C."/>
            <person name="Brettin T."/>
            <person name="Detter J.C."/>
            <person name="Han C."/>
            <person name="Tapia R."/>
            <person name="Larimer F."/>
            <person name="Land M."/>
            <person name="Hauser L."/>
            <person name="Kyrpides N."/>
            <person name="Anderson I."/>
            <person name="Wall J.D."/>
            <person name="Arkin A.P."/>
            <person name="Dehal P."/>
            <person name="Chivian D."/>
            <person name="Giles B."/>
            <person name="Hazen T.C."/>
        </authorList>
    </citation>
    <scope>NUCLEOTIDE SEQUENCE [LARGE SCALE GENOMIC DNA]</scope>
    <source>
        <strain evidence="10">ATCC 14822 / DSM 2638 / NCIMB 8403 / VKM B-1763</strain>
    </source>
</reference>
<dbReference type="PANTHER" id="PTHR32089:SF112">
    <property type="entry name" value="LYSOZYME-LIKE PROTEIN-RELATED"/>
    <property type="match status" value="1"/>
</dbReference>
<feature type="domain" description="Methyl-accepting transducer" evidence="6">
    <location>
        <begin position="416"/>
        <end position="652"/>
    </location>
</feature>
<feature type="coiled-coil region" evidence="4">
    <location>
        <begin position="216"/>
        <end position="243"/>
    </location>
</feature>
<dbReference type="Proteomes" id="UP000002601">
    <property type="component" value="Chromosome"/>
</dbReference>
<feature type="transmembrane region" description="Helical" evidence="5">
    <location>
        <begin position="12"/>
        <end position="33"/>
    </location>
</feature>
<dbReference type="KEGG" id="dsa:Desal_2942"/>
<dbReference type="Gene3D" id="1.10.287.950">
    <property type="entry name" value="Methyl-accepting chemotaxis protein"/>
    <property type="match status" value="1"/>
</dbReference>
<dbReference type="InterPro" id="IPR003660">
    <property type="entry name" value="HAMP_dom"/>
</dbReference>
<organism evidence="9 10">
    <name type="scientific">Maridesulfovibrio salexigens (strain ATCC 14822 / DSM 2638 / NCIMB 8403 / VKM B-1763)</name>
    <name type="common">Desulfovibrio salexigens</name>
    <dbReference type="NCBI Taxonomy" id="526222"/>
    <lineage>
        <taxon>Bacteria</taxon>
        <taxon>Pseudomonadati</taxon>
        <taxon>Thermodesulfobacteriota</taxon>
        <taxon>Desulfovibrionia</taxon>
        <taxon>Desulfovibrionales</taxon>
        <taxon>Desulfovibrionaceae</taxon>
        <taxon>Maridesulfovibrio</taxon>
    </lineage>
</organism>
<dbReference type="PANTHER" id="PTHR32089">
    <property type="entry name" value="METHYL-ACCEPTING CHEMOTAXIS PROTEIN MCPB"/>
    <property type="match status" value="1"/>
</dbReference>
<keyword evidence="4" id="KW-0175">Coiled coil</keyword>
<evidence type="ECO:0000256" key="2">
    <source>
        <dbReference type="ARBA" id="ARBA00029447"/>
    </source>
</evidence>
<evidence type="ECO:0000259" key="8">
    <source>
        <dbReference type="PROSITE" id="PS51753"/>
    </source>
</evidence>
<evidence type="ECO:0000256" key="1">
    <source>
        <dbReference type="ARBA" id="ARBA00023224"/>
    </source>
</evidence>
<dbReference type="GO" id="GO:0016020">
    <property type="term" value="C:membrane"/>
    <property type="evidence" value="ECO:0007669"/>
    <property type="project" value="InterPro"/>
</dbReference>
<keyword evidence="10" id="KW-1185">Reference proteome</keyword>
<feature type="transmembrane region" description="Helical" evidence="5">
    <location>
        <begin position="297"/>
        <end position="317"/>
    </location>
</feature>
<evidence type="ECO:0000313" key="9">
    <source>
        <dbReference type="EMBL" id="ACS80994.1"/>
    </source>
</evidence>
<evidence type="ECO:0000259" key="6">
    <source>
        <dbReference type="PROSITE" id="PS50111"/>
    </source>
</evidence>
<dbReference type="CDD" id="cd06225">
    <property type="entry name" value="HAMP"/>
    <property type="match status" value="1"/>
</dbReference>
<dbReference type="SMART" id="SM00283">
    <property type="entry name" value="MA"/>
    <property type="match status" value="1"/>
</dbReference>